<feature type="region of interest" description="Disordered" evidence="1">
    <location>
        <begin position="39"/>
        <end position="58"/>
    </location>
</feature>
<gene>
    <name evidence="2" type="ORF">M378DRAFT_18894</name>
</gene>
<sequence length="72" mass="7423">MAVQKKQKSPPMKENAAPGAPASKSCKKAVSKTTKAKAAAKEAGKISQAKGKAKKANTVRKGDILTEISATQ</sequence>
<dbReference type="InParanoid" id="A0A0C2SKH7"/>
<protein>
    <submittedName>
        <fullName evidence="2">Uncharacterized protein</fullName>
    </submittedName>
</protein>
<evidence type="ECO:0000256" key="1">
    <source>
        <dbReference type="SAM" id="MobiDB-lite"/>
    </source>
</evidence>
<accession>A0A0C2SKH7</accession>
<evidence type="ECO:0000313" key="2">
    <source>
        <dbReference type="EMBL" id="KIL54429.1"/>
    </source>
</evidence>
<reference evidence="2 3" key="1">
    <citation type="submission" date="2014-04" db="EMBL/GenBank/DDBJ databases">
        <title>Evolutionary Origins and Diversification of the Mycorrhizal Mutualists.</title>
        <authorList>
            <consortium name="DOE Joint Genome Institute"/>
            <consortium name="Mycorrhizal Genomics Consortium"/>
            <person name="Kohler A."/>
            <person name="Kuo A."/>
            <person name="Nagy L.G."/>
            <person name="Floudas D."/>
            <person name="Copeland A."/>
            <person name="Barry K.W."/>
            <person name="Cichocki N."/>
            <person name="Veneault-Fourrey C."/>
            <person name="LaButti K."/>
            <person name="Lindquist E.A."/>
            <person name="Lipzen A."/>
            <person name="Lundell T."/>
            <person name="Morin E."/>
            <person name="Murat C."/>
            <person name="Riley R."/>
            <person name="Ohm R."/>
            <person name="Sun H."/>
            <person name="Tunlid A."/>
            <person name="Henrissat B."/>
            <person name="Grigoriev I.V."/>
            <person name="Hibbett D.S."/>
            <person name="Martin F."/>
        </authorList>
    </citation>
    <scope>NUCLEOTIDE SEQUENCE [LARGE SCALE GENOMIC DNA]</scope>
    <source>
        <strain evidence="2 3">Koide BX008</strain>
    </source>
</reference>
<keyword evidence="3" id="KW-1185">Reference proteome</keyword>
<name>A0A0C2SKH7_AMAMK</name>
<feature type="non-terminal residue" evidence="2">
    <location>
        <position position="72"/>
    </location>
</feature>
<proteinExistence type="predicted"/>
<dbReference type="HOGENOM" id="CLU_2729005_0_0_1"/>
<evidence type="ECO:0000313" key="3">
    <source>
        <dbReference type="Proteomes" id="UP000054549"/>
    </source>
</evidence>
<dbReference type="Proteomes" id="UP000054549">
    <property type="component" value="Unassembled WGS sequence"/>
</dbReference>
<dbReference type="EMBL" id="KN818753">
    <property type="protein sequence ID" value="KIL54429.1"/>
    <property type="molecule type" value="Genomic_DNA"/>
</dbReference>
<feature type="region of interest" description="Disordered" evidence="1">
    <location>
        <begin position="1"/>
        <end position="33"/>
    </location>
</feature>
<organism evidence="2 3">
    <name type="scientific">Amanita muscaria (strain Koide BX008)</name>
    <dbReference type="NCBI Taxonomy" id="946122"/>
    <lineage>
        <taxon>Eukaryota</taxon>
        <taxon>Fungi</taxon>
        <taxon>Dikarya</taxon>
        <taxon>Basidiomycota</taxon>
        <taxon>Agaricomycotina</taxon>
        <taxon>Agaricomycetes</taxon>
        <taxon>Agaricomycetidae</taxon>
        <taxon>Agaricales</taxon>
        <taxon>Pluteineae</taxon>
        <taxon>Amanitaceae</taxon>
        <taxon>Amanita</taxon>
    </lineage>
</organism>
<dbReference type="AlphaFoldDB" id="A0A0C2SKH7"/>